<reference evidence="10" key="1">
    <citation type="submission" date="2016-11" db="UniProtKB">
        <authorList>
            <consortium name="WormBaseParasite"/>
        </authorList>
    </citation>
    <scope>IDENTIFICATION</scope>
</reference>
<sequence>CLNFSAQSLTQEDVDAIVAILTRRAAANHQQGRCPCAAHPAQNSPPAQEGSYGPVAPQHTNNDTVYQAQPAPNYSDPMAAKPMVVPAASTLPPTPSPEEVPRADKRRGKKGSRVQKTRPQKAMLYEEYKKCKYVDSSKLDRIAGSLGMTADKVLAWFQNKRYNEKKKAQKEKNSAAAK</sequence>
<dbReference type="Proteomes" id="UP000095287">
    <property type="component" value="Unplaced"/>
</dbReference>
<dbReference type="WBParaSite" id="L893_g16067.t1">
    <property type="protein sequence ID" value="L893_g16067.t1"/>
    <property type="gene ID" value="L893_g16067"/>
</dbReference>
<dbReference type="GO" id="GO:0007417">
    <property type="term" value="P:central nervous system development"/>
    <property type="evidence" value="ECO:0007669"/>
    <property type="project" value="TreeGrafter"/>
</dbReference>
<dbReference type="GO" id="GO:0030182">
    <property type="term" value="P:neuron differentiation"/>
    <property type="evidence" value="ECO:0007669"/>
    <property type="project" value="TreeGrafter"/>
</dbReference>
<feature type="DNA-binding region" description="Homeobox" evidence="5">
    <location>
        <begin position="109"/>
        <end position="168"/>
    </location>
</feature>
<comment type="subcellular location">
    <subcellularLocation>
        <location evidence="1 5 6">Nucleus</location>
    </subcellularLocation>
</comment>
<name>A0A1I7YGH7_9BILA</name>
<dbReference type="GO" id="GO:0005634">
    <property type="term" value="C:nucleus"/>
    <property type="evidence" value="ECO:0007669"/>
    <property type="project" value="UniProtKB-SubCell"/>
</dbReference>
<feature type="compositionally biased region" description="Basic residues" evidence="7">
    <location>
        <begin position="104"/>
        <end position="119"/>
    </location>
</feature>
<dbReference type="PANTHER" id="PTHR24339">
    <property type="entry name" value="HOMEOBOX PROTEIN EMX-RELATED"/>
    <property type="match status" value="1"/>
</dbReference>
<evidence type="ECO:0000313" key="10">
    <source>
        <dbReference type="WBParaSite" id="L893_g16067.t1"/>
    </source>
</evidence>
<dbReference type="InterPro" id="IPR001356">
    <property type="entry name" value="HD"/>
</dbReference>
<proteinExistence type="predicted"/>
<feature type="region of interest" description="Disordered" evidence="7">
    <location>
        <begin position="34"/>
        <end position="120"/>
    </location>
</feature>
<feature type="domain" description="Homeobox" evidence="8">
    <location>
        <begin position="107"/>
        <end position="167"/>
    </location>
</feature>
<evidence type="ECO:0000256" key="3">
    <source>
        <dbReference type="ARBA" id="ARBA00023155"/>
    </source>
</evidence>
<protein>
    <submittedName>
        <fullName evidence="10">Homeobox domain-containing protein</fullName>
    </submittedName>
</protein>
<dbReference type="SUPFAM" id="SSF46689">
    <property type="entry name" value="Homeodomain-like"/>
    <property type="match status" value="1"/>
</dbReference>
<dbReference type="CDD" id="cd00086">
    <property type="entry name" value="homeodomain"/>
    <property type="match status" value="1"/>
</dbReference>
<accession>A0A1I7YGH7</accession>
<dbReference type="InterPro" id="IPR050877">
    <property type="entry name" value="EMX-VAX-Noto_Homeobox_TFs"/>
</dbReference>
<dbReference type="PANTHER" id="PTHR24339:SF28">
    <property type="entry name" value="E5-RELATED"/>
    <property type="match status" value="1"/>
</dbReference>
<evidence type="ECO:0000256" key="1">
    <source>
        <dbReference type="ARBA" id="ARBA00004123"/>
    </source>
</evidence>
<dbReference type="AlphaFoldDB" id="A0A1I7YGH7"/>
<dbReference type="PROSITE" id="PS50071">
    <property type="entry name" value="HOMEOBOX_2"/>
    <property type="match status" value="1"/>
</dbReference>
<feature type="compositionally biased region" description="Low complexity" evidence="7">
    <location>
        <begin position="77"/>
        <end position="91"/>
    </location>
</feature>
<keyword evidence="2 5" id="KW-0238">DNA-binding</keyword>
<keyword evidence="4 5" id="KW-0539">Nucleus</keyword>
<dbReference type="Pfam" id="PF00046">
    <property type="entry name" value="Homeodomain"/>
    <property type="match status" value="1"/>
</dbReference>
<evidence type="ECO:0000256" key="2">
    <source>
        <dbReference type="ARBA" id="ARBA00023125"/>
    </source>
</evidence>
<evidence type="ECO:0000259" key="8">
    <source>
        <dbReference type="PROSITE" id="PS50071"/>
    </source>
</evidence>
<dbReference type="GO" id="GO:0000981">
    <property type="term" value="F:DNA-binding transcription factor activity, RNA polymerase II-specific"/>
    <property type="evidence" value="ECO:0007669"/>
    <property type="project" value="TreeGrafter"/>
</dbReference>
<evidence type="ECO:0000256" key="5">
    <source>
        <dbReference type="PROSITE-ProRule" id="PRU00108"/>
    </source>
</evidence>
<evidence type="ECO:0000256" key="7">
    <source>
        <dbReference type="SAM" id="MobiDB-lite"/>
    </source>
</evidence>
<evidence type="ECO:0000256" key="4">
    <source>
        <dbReference type="ARBA" id="ARBA00023242"/>
    </source>
</evidence>
<dbReference type="SMART" id="SM00389">
    <property type="entry name" value="HOX"/>
    <property type="match status" value="1"/>
</dbReference>
<organism evidence="9 10">
    <name type="scientific">Steinernema glaseri</name>
    <dbReference type="NCBI Taxonomy" id="37863"/>
    <lineage>
        <taxon>Eukaryota</taxon>
        <taxon>Metazoa</taxon>
        <taxon>Ecdysozoa</taxon>
        <taxon>Nematoda</taxon>
        <taxon>Chromadorea</taxon>
        <taxon>Rhabditida</taxon>
        <taxon>Tylenchina</taxon>
        <taxon>Panagrolaimomorpha</taxon>
        <taxon>Strongyloidoidea</taxon>
        <taxon>Steinernematidae</taxon>
        <taxon>Steinernema</taxon>
    </lineage>
</organism>
<evidence type="ECO:0000256" key="6">
    <source>
        <dbReference type="RuleBase" id="RU000682"/>
    </source>
</evidence>
<dbReference type="InterPro" id="IPR009057">
    <property type="entry name" value="Homeodomain-like_sf"/>
</dbReference>
<dbReference type="GO" id="GO:0000978">
    <property type="term" value="F:RNA polymerase II cis-regulatory region sequence-specific DNA binding"/>
    <property type="evidence" value="ECO:0007669"/>
    <property type="project" value="TreeGrafter"/>
</dbReference>
<keyword evidence="9" id="KW-1185">Reference proteome</keyword>
<dbReference type="Gene3D" id="1.10.10.60">
    <property type="entry name" value="Homeodomain-like"/>
    <property type="match status" value="1"/>
</dbReference>
<feature type="compositionally biased region" description="Polar residues" evidence="7">
    <location>
        <begin position="58"/>
        <end position="72"/>
    </location>
</feature>
<evidence type="ECO:0000313" key="9">
    <source>
        <dbReference type="Proteomes" id="UP000095287"/>
    </source>
</evidence>
<keyword evidence="3 5" id="KW-0371">Homeobox</keyword>